<keyword evidence="3" id="KW-1185">Reference proteome</keyword>
<evidence type="ECO:0000313" key="2">
    <source>
        <dbReference type="EMBL" id="AAN79301.1"/>
    </source>
</evidence>
<sequence length="143" mass="14989">MAISQGYCVVPSVLVSTSLLMPSPVWTFLLISGQRPSLHMVFLCSSSLVMPSLFIEEPSGCSIVPPEPVFTPLLSTLFGATFSRASGATWPASAAAFAWPLLLCAPLSAASAAPLARLRVAVKNSVASFVIFIGCSCYGRYVG</sequence>
<reference evidence="2 3" key="1">
    <citation type="journal article" date="2002" name="Proc. Natl. Acad. Sci. U.S.A.">
        <title>Extensive mosaic structure revealed by the complete genome sequence of uropathogenic Escherichia coli.</title>
        <authorList>
            <person name="Welch R.A."/>
            <person name="Burland V."/>
            <person name="Plunkett G.III."/>
            <person name="Redford P."/>
            <person name="Roesch P."/>
            <person name="Rasko D."/>
            <person name="Buckles E.L."/>
            <person name="Liou S.R."/>
            <person name="Boutin A."/>
            <person name="Hackett J."/>
            <person name="Stroud D."/>
            <person name="Mayhew G.F."/>
            <person name="Rose D.J."/>
            <person name="Zhou S."/>
            <person name="Schwartz D.C."/>
            <person name="Perna N.T."/>
            <person name="Mobley H.L."/>
            <person name="Donnenberg M.S."/>
            <person name="Blattner F.R."/>
        </authorList>
    </citation>
    <scope>NUCLEOTIDE SEQUENCE [LARGE SCALE GENOMIC DNA]</scope>
    <source>
        <strain evidence="3">CFT073 / ATCC 700928 / UPEC</strain>
    </source>
</reference>
<feature type="transmembrane region" description="Helical" evidence="1">
    <location>
        <begin position="88"/>
        <end position="109"/>
    </location>
</feature>
<dbReference type="Proteomes" id="UP000001410">
    <property type="component" value="Chromosome"/>
</dbReference>
<keyword evidence="1" id="KW-0812">Transmembrane</keyword>
<dbReference type="KEGG" id="ecc:c0828"/>
<accession>A0A0H2V5E0</accession>
<name>A0A0H2V5E0_ECOL6</name>
<feature type="transmembrane region" description="Helical" evidence="1">
    <location>
        <begin position="12"/>
        <end position="31"/>
    </location>
</feature>
<keyword evidence="1" id="KW-0472">Membrane</keyword>
<dbReference type="EMBL" id="AE014075">
    <property type="protein sequence ID" value="AAN79301.1"/>
    <property type="molecule type" value="Genomic_DNA"/>
</dbReference>
<evidence type="ECO:0000256" key="1">
    <source>
        <dbReference type="SAM" id="Phobius"/>
    </source>
</evidence>
<evidence type="ECO:0000313" key="3">
    <source>
        <dbReference type="Proteomes" id="UP000001410"/>
    </source>
</evidence>
<feature type="transmembrane region" description="Helical" evidence="1">
    <location>
        <begin position="121"/>
        <end position="141"/>
    </location>
</feature>
<protein>
    <submittedName>
        <fullName evidence="2">Uncharacterized protein</fullName>
    </submittedName>
</protein>
<dbReference type="AlphaFoldDB" id="A0A0H2V5E0"/>
<gene>
    <name evidence="2" type="ordered locus">c0828</name>
</gene>
<proteinExistence type="predicted"/>
<organism evidence="2 3">
    <name type="scientific">Escherichia coli O6:H1 (strain CFT073 / ATCC 700928 / UPEC)</name>
    <dbReference type="NCBI Taxonomy" id="199310"/>
    <lineage>
        <taxon>Bacteria</taxon>
        <taxon>Pseudomonadati</taxon>
        <taxon>Pseudomonadota</taxon>
        <taxon>Gammaproteobacteria</taxon>
        <taxon>Enterobacterales</taxon>
        <taxon>Enterobacteriaceae</taxon>
        <taxon>Escherichia</taxon>
    </lineage>
</organism>
<dbReference type="HOGENOM" id="CLU_1803094_0_0_6"/>
<keyword evidence="1" id="KW-1133">Transmembrane helix</keyword>